<evidence type="ECO:0000313" key="1">
    <source>
        <dbReference type="EMBL" id="OAF99666.1"/>
    </source>
</evidence>
<name>A0A177BZ11_9PLEO</name>
<dbReference type="GeneID" id="28767235"/>
<dbReference type="RefSeq" id="XP_018030032.1">
    <property type="nucleotide sequence ID" value="XM_018183749.1"/>
</dbReference>
<dbReference type="EMBL" id="KV441561">
    <property type="protein sequence ID" value="OAF99666.1"/>
    <property type="molecule type" value="Genomic_DNA"/>
</dbReference>
<accession>A0A177BZ11</accession>
<organism evidence="1 2">
    <name type="scientific">Paraphaeosphaeria sporulosa</name>
    <dbReference type="NCBI Taxonomy" id="1460663"/>
    <lineage>
        <taxon>Eukaryota</taxon>
        <taxon>Fungi</taxon>
        <taxon>Dikarya</taxon>
        <taxon>Ascomycota</taxon>
        <taxon>Pezizomycotina</taxon>
        <taxon>Dothideomycetes</taxon>
        <taxon>Pleosporomycetidae</taxon>
        <taxon>Pleosporales</taxon>
        <taxon>Massarineae</taxon>
        <taxon>Didymosphaeriaceae</taxon>
        <taxon>Paraphaeosphaeria</taxon>
    </lineage>
</organism>
<dbReference type="AlphaFoldDB" id="A0A177BZ11"/>
<dbReference type="InParanoid" id="A0A177BZ11"/>
<reference evidence="1 2" key="1">
    <citation type="submission" date="2016-05" db="EMBL/GenBank/DDBJ databases">
        <title>Comparative analysis of secretome profiles of manganese(II)-oxidizing ascomycete fungi.</title>
        <authorList>
            <consortium name="DOE Joint Genome Institute"/>
            <person name="Zeiner C.A."/>
            <person name="Purvine S.O."/>
            <person name="Zink E.M."/>
            <person name="Wu S."/>
            <person name="Pasa-Tolic L."/>
            <person name="Chaput D.L."/>
            <person name="Haridas S."/>
            <person name="Grigoriev I.V."/>
            <person name="Santelli C.M."/>
            <person name="Hansel C.M."/>
        </authorList>
    </citation>
    <scope>NUCLEOTIDE SEQUENCE [LARGE SCALE GENOMIC DNA]</scope>
    <source>
        <strain evidence="1 2">AP3s5-JAC2a</strain>
    </source>
</reference>
<sequence length="118" mass="14328">MYQQSTSHERREAPYFHGKVVQLLLQRTDIQKVIAAPIVKVICGKWLIDWKNLYASLEVLDREVQIADYEDKPRDVRASWELFRQLGLQREWEERQQRWKLLMMLEHCRYTDSTLSYD</sequence>
<gene>
    <name evidence="1" type="ORF">CC84DRAFT_1232086</name>
</gene>
<evidence type="ECO:0000313" key="2">
    <source>
        <dbReference type="Proteomes" id="UP000077069"/>
    </source>
</evidence>
<proteinExistence type="predicted"/>
<dbReference type="Proteomes" id="UP000077069">
    <property type="component" value="Unassembled WGS sequence"/>
</dbReference>
<dbReference type="OrthoDB" id="1262810at2759"/>
<protein>
    <submittedName>
        <fullName evidence="1">Uncharacterized protein</fullName>
    </submittedName>
</protein>
<keyword evidence="2" id="KW-1185">Reference proteome</keyword>